<feature type="domain" description="DJ-1/PfpI" evidence="1">
    <location>
        <begin position="11"/>
        <end position="166"/>
    </location>
</feature>
<organism evidence="2 3">
    <name type="scientific">Paenibacillus rhizovicinus</name>
    <dbReference type="NCBI Taxonomy" id="2704463"/>
    <lineage>
        <taxon>Bacteria</taxon>
        <taxon>Bacillati</taxon>
        <taxon>Bacillota</taxon>
        <taxon>Bacilli</taxon>
        <taxon>Bacillales</taxon>
        <taxon>Paenibacillaceae</taxon>
        <taxon>Paenibacillus</taxon>
    </lineage>
</organism>
<dbReference type="KEGG" id="prz:GZH47_30725"/>
<dbReference type="PANTHER" id="PTHR43130">
    <property type="entry name" value="ARAC-FAMILY TRANSCRIPTIONAL REGULATOR"/>
    <property type="match status" value="1"/>
</dbReference>
<dbReference type="RefSeq" id="WP_162644892.1">
    <property type="nucleotide sequence ID" value="NZ_CP048286.1"/>
</dbReference>
<dbReference type="Gene3D" id="3.40.50.880">
    <property type="match status" value="1"/>
</dbReference>
<sequence>MKLAYVMFDQMTTMDFAGFYEVVAWIRVLGKVEDLTWDFCSNKEFITDDRGMTVQIHHVYPDLSQYDVVFIPGGMATRTLRHDPAFIAWIQTARDVNYKVSVCTGSLLFGAAGFLIGKRATTNPSAYELLRPYCAEVIQERIVRDGDIFMSGGAGTSLDIGLYFVESLTDQRFVERVQGIIDYPFYQAGNLNKQV</sequence>
<dbReference type="PANTHER" id="PTHR43130:SF2">
    <property type="entry name" value="DJ-1_PFPI DOMAIN-CONTAINING PROTEIN"/>
    <property type="match status" value="1"/>
</dbReference>
<gene>
    <name evidence="2" type="ORF">GZH47_30725</name>
</gene>
<dbReference type="Pfam" id="PF01965">
    <property type="entry name" value="DJ-1_PfpI"/>
    <property type="match status" value="1"/>
</dbReference>
<accession>A0A6C0P7X7</accession>
<evidence type="ECO:0000259" key="1">
    <source>
        <dbReference type="Pfam" id="PF01965"/>
    </source>
</evidence>
<dbReference type="AlphaFoldDB" id="A0A6C0P7X7"/>
<dbReference type="CDD" id="cd03139">
    <property type="entry name" value="GATase1_PfpI_2"/>
    <property type="match status" value="1"/>
</dbReference>
<dbReference type="GO" id="GO:0006355">
    <property type="term" value="P:regulation of DNA-templated transcription"/>
    <property type="evidence" value="ECO:0007669"/>
    <property type="project" value="TreeGrafter"/>
</dbReference>
<name>A0A6C0P7X7_9BACL</name>
<dbReference type="InterPro" id="IPR002818">
    <property type="entry name" value="DJ-1/PfpI"/>
</dbReference>
<dbReference type="InterPro" id="IPR029062">
    <property type="entry name" value="Class_I_gatase-like"/>
</dbReference>
<proteinExistence type="predicted"/>
<keyword evidence="3" id="KW-1185">Reference proteome</keyword>
<dbReference type="InterPro" id="IPR052158">
    <property type="entry name" value="INH-QAR"/>
</dbReference>
<evidence type="ECO:0000313" key="2">
    <source>
        <dbReference type="EMBL" id="QHW34740.1"/>
    </source>
</evidence>
<protein>
    <submittedName>
        <fullName evidence="2">DJ-1/PfpI family protein</fullName>
    </submittedName>
</protein>
<dbReference type="Proteomes" id="UP000479114">
    <property type="component" value="Chromosome"/>
</dbReference>
<dbReference type="SUPFAM" id="SSF52317">
    <property type="entry name" value="Class I glutamine amidotransferase-like"/>
    <property type="match status" value="1"/>
</dbReference>
<dbReference type="EMBL" id="CP048286">
    <property type="protein sequence ID" value="QHW34740.1"/>
    <property type="molecule type" value="Genomic_DNA"/>
</dbReference>
<reference evidence="2 3" key="1">
    <citation type="submission" date="2020-02" db="EMBL/GenBank/DDBJ databases">
        <title>Paenibacillus sp. nov., isolated from rhizosphere soil of tomato.</title>
        <authorList>
            <person name="Weon H.-Y."/>
            <person name="Lee S.A."/>
        </authorList>
    </citation>
    <scope>NUCLEOTIDE SEQUENCE [LARGE SCALE GENOMIC DNA]</scope>
    <source>
        <strain evidence="2 3">14171R-81</strain>
    </source>
</reference>
<evidence type="ECO:0000313" key="3">
    <source>
        <dbReference type="Proteomes" id="UP000479114"/>
    </source>
</evidence>